<dbReference type="Pfam" id="PF03692">
    <property type="entry name" value="CxxCxxCC"/>
    <property type="match status" value="1"/>
</dbReference>
<proteinExistence type="predicted"/>
<protein>
    <submittedName>
        <fullName evidence="1">Uncharacterized protein</fullName>
    </submittedName>
</protein>
<dbReference type="PANTHER" id="PTHR37421:SF1">
    <property type="entry name" value="UPF0260 PROTEIN YCGN"/>
    <property type="match status" value="1"/>
</dbReference>
<sequence length="142" mass="16355">MKPFWETKTLHELNKMEWESLCDGCAKCCVHKLEVEETGKIHYTCVACRLLDVNTCRCTNYDQRHELVPDCAVLSADHPEHFAWMPETCAYRLRHEGKPLPQWHPLITGDPASVHAHGASARKKLIPEFLADEARLEKYIVD</sequence>
<gene>
    <name evidence="1" type="ORF">PDESU_06449</name>
</gene>
<organism evidence="1 2">
    <name type="scientific">Pontiella desulfatans</name>
    <dbReference type="NCBI Taxonomy" id="2750659"/>
    <lineage>
        <taxon>Bacteria</taxon>
        <taxon>Pseudomonadati</taxon>
        <taxon>Kiritimatiellota</taxon>
        <taxon>Kiritimatiellia</taxon>
        <taxon>Kiritimatiellales</taxon>
        <taxon>Pontiellaceae</taxon>
        <taxon>Pontiella</taxon>
    </lineage>
</organism>
<dbReference type="InterPro" id="IPR005358">
    <property type="entry name" value="Puta_zinc/iron-chelating_dom"/>
</dbReference>
<evidence type="ECO:0000313" key="1">
    <source>
        <dbReference type="EMBL" id="VGO17847.1"/>
    </source>
</evidence>
<evidence type="ECO:0000313" key="2">
    <source>
        <dbReference type="Proteomes" id="UP000366872"/>
    </source>
</evidence>
<reference evidence="1 2" key="1">
    <citation type="submission" date="2019-04" db="EMBL/GenBank/DDBJ databases">
        <authorList>
            <person name="Van Vliet M D."/>
        </authorList>
    </citation>
    <scope>NUCLEOTIDE SEQUENCE [LARGE SCALE GENOMIC DNA]</scope>
    <source>
        <strain evidence="1 2">F1</strain>
    </source>
</reference>
<dbReference type="RefSeq" id="WP_136083312.1">
    <property type="nucleotide sequence ID" value="NZ_CAAHFG010000005.1"/>
</dbReference>
<dbReference type="InterPro" id="IPR008228">
    <property type="entry name" value="UCP006173"/>
</dbReference>
<accession>A0A6C2UE84</accession>
<dbReference type="EMBL" id="CAAHFG010000005">
    <property type="protein sequence ID" value="VGO17847.1"/>
    <property type="molecule type" value="Genomic_DNA"/>
</dbReference>
<dbReference type="AlphaFoldDB" id="A0A6C2UE84"/>
<dbReference type="NCBIfam" id="NF003501">
    <property type="entry name" value="PRK05170.1-5"/>
    <property type="match status" value="1"/>
</dbReference>
<dbReference type="PANTHER" id="PTHR37421">
    <property type="entry name" value="UPF0260 PROTEIN YCGN"/>
    <property type="match status" value="1"/>
</dbReference>
<dbReference type="PIRSF" id="PIRSF006173">
    <property type="entry name" value="UCP006173"/>
    <property type="match status" value="1"/>
</dbReference>
<keyword evidence="2" id="KW-1185">Reference proteome</keyword>
<name>A0A6C2UE84_PONDE</name>
<dbReference type="Proteomes" id="UP000366872">
    <property type="component" value="Unassembled WGS sequence"/>
</dbReference>
<dbReference type="NCBIfam" id="NF003507">
    <property type="entry name" value="PRK05170.2-5"/>
    <property type="match status" value="1"/>
</dbReference>